<dbReference type="EMBL" id="JYDJ01000341">
    <property type="protein sequence ID" value="KRX36832.1"/>
    <property type="molecule type" value="Genomic_DNA"/>
</dbReference>
<dbReference type="OrthoDB" id="10382528at2759"/>
<organism evidence="1 2">
    <name type="scientific">Trichinella murrelli</name>
    <dbReference type="NCBI Taxonomy" id="144512"/>
    <lineage>
        <taxon>Eukaryota</taxon>
        <taxon>Metazoa</taxon>
        <taxon>Ecdysozoa</taxon>
        <taxon>Nematoda</taxon>
        <taxon>Enoplea</taxon>
        <taxon>Dorylaimia</taxon>
        <taxon>Trichinellida</taxon>
        <taxon>Trichinellidae</taxon>
        <taxon>Trichinella</taxon>
    </lineage>
</organism>
<proteinExistence type="predicted"/>
<gene>
    <name evidence="1" type="ORF">T05_6612</name>
</gene>
<dbReference type="Proteomes" id="UP000055048">
    <property type="component" value="Unassembled WGS sequence"/>
</dbReference>
<comment type="caution">
    <text evidence="1">The sequence shown here is derived from an EMBL/GenBank/DDBJ whole genome shotgun (WGS) entry which is preliminary data.</text>
</comment>
<dbReference type="AlphaFoldDB" id="A0A0V0TD49"/>
<name>A0A0V0TD49_9BILA</name>
<protein>
    <submittedName>
        <fullName evidence="1">Uncharacterized protein</fullName>
    </submittedName>
</protein>
<evidence type="ECO:0000313" key="2">
    <source>
        <dbReference type="Proteomes" id="UP000055048"/>
    </source>
</evidence>
<accession>A0A0V0TD49</accession>
<sequence length="75" mass="8447">MKSVLTSKFASVSLFVSKSWQVNRRAADVQQNADNNLGEKYCLLNFTYLSYTNNESISTNVATLLEEILSLSHIE</sequence>
<evidence type="ECO:0000313" key="1">
    <source>
        <dbReference type="EMBL" id="KRX36832.1"/>
    </source>
</evidence>
<keyword evidence="2" id="KW-1185">Reference proteome</keyword>
<reference evidence="1 2" key="1">
    <citation type="submission" date="2015-01" db="EMBL/GenBank/DDBJ databases">
        <title>Evolution of Trichinella species and genotypes.</title>
        <authorList>
            <person name="Korhonen P.K."/>
            <person name="Edoardo P."/>
            <person name="Giuseppe L.R."/>
            <person name="Gasser R.B."/>
        </authorList>
    </citation>
    <scope>NUCLEOTIDE SEQUENCE [LARGE SCALE GENOMIC DNA]</scope>
    <source>
        <strain evidence="1">ISS417</strain>
    </source>
</reference>